<dbReference type="EMBL" id="CAJFDH010000006">
    <property type="protein sequence ID" value="CAD5229419.1"/>
    <property type="molecule type" value="Genomic_DNA"/>
</dbReference>
<keyword evidence="9" id="KW-0812">Transmembrane</keyword>
<dbReference type="Proteomes" id="UP000783686">
    <property type="component" value="Unassembled WGS sequence"/>
</dbReference>
<dbReference type="InterPro" id="IPR001394">
    <property type="entry name" value="Peptidase_C19_UCH"/>
</dbReference>
<feature type="transmembrane region" description="Helical" evidence="9">
    <location>
        <begin position="96"/>
        <end position="115"/>
    </location>
</feature>
<dbReference type="Gene3D" id="3.90.70.10">
    <property type="entry name" value="Cysteine proteinases"/>
    <property type="match status" value="1"/>
</dbReference>
<dbReference type="PROSITE" id="PS00973">
    <property type="entry name" value="USP_2"/>
    <property type="match status" value="1"/>
</dbReference>
<keyword evidence="12" id="KW-1185">Reference proteome</keyword>
<dbReference type="InterPro" id="IPR038765">
    <property type="entry name" value="Papain-like_cys_pep_sf"/>
</dbReference>
<dbReference type="GO" id="GO:0016579">
    <property type="term" value="P:protein deubiquitination"/>
    <property type="evidence" value="ECO:0007669"/>
    <property type="project" value="InterPro"/>
</dbReference>
<evidence type="ECO:0000256" key="6">
    <source>
        <dbReference type="ARBA" id="ARBA00022801"/>
    </source>
</evidence>
<evidence type="ECO:0000256" key="3">
    <source>
        <dbReference type="ARBA" id="ARBA00012759"/>
    </source>
</evidence>
<dbReference type="EC" id="3.4.19.12" evidence="3"/>
<feature type="compositionally biased region" description="Low complexity" evidence="8">
    <location>
        <begin position="56"/>
        <end position="73"/>
    </location>
</feature>
<sequence>MRRQQTVGKVFSASSVNNLSYFRNQYDSANKRSRCTRTAHQRRQTDCRVRMGAGQSNSSSGSQSEEFSECESSPRPRTPSVRTAEPVKPRYARRGFTNLGNTCFLGALLMALSAIPEFRQSLNIVIKLLDRYERKADEMSSRVSLQTELIWELLHILDTLKKTEIAPSAKDLYKVISKLNPGLGGKQQQDVHELYIMIMDCMECVCKWLDEQMKKDGSYVSPLFESTTFYFCTQRRIKCCECKNESRSREPTVDVSLEPPEVENSDWNPFKGWGRRLDFSGQNQYKCDKCNKNVDARQYTEMVNAPNVLVGHYHVFEMVEYEGDICLRKRPKAPFPAETINMTDLCLDATLKQDDIPGYVLCSLVIHIGGNMHYGHYIAAKRIKGDEWIIYDDRTAHETTTKHLIENSKCFTPYLLFYRRQNPPITRRSTAGWEITVPSTPPPQSLPKILSDVSLKDSSSNSSISLLNWWSLKEEGSVSYYFSCFKKYLY</sequence>
<evidence type="ECO:0000313" key="12">
    <source>
        <dbReference type="Proteomes" id="UP000614601"/>
    </source>
</evidence>
<dbReference type="AlphaFoldDB" id="A0A811LPS2"/>
<name>A0A811LPS2_9BILA</name>
<dbReference type="GO" id="GO:0006508">
    <property type="term" value="P:proteolysis"/>
    <property type="evidence" value="ECO:0007669"/>
    <property type="project" value="UniProtKB-KW"/>
</dbReference>
<evidence type="ECO:0000256" key="4">
    <source>
        <dbReference type="ARBA" id="ARBA00022670"/>
    </source>
</evidence>
<feature type="compositionally biased region" description="Basic residues" evidence="8">
    <location>
        <begin position="31"/>
        <end position="42"/>
    </location>
</feature>
<keyword evidence="6" id="KW-0378">Hydrolase</keyword>
<dbReference type="CDD" id="cd02257">
    <property type="entry name" value="Peptidase_C19"/>
    <property type="match status" value="1"/>
</dbReference>
<dbReference type="PROSITE" id="PS50235">
    <property type="entry name" value="USP_3"/>
    <property type="match status" value="1"/>
</dbReference>
<dbReference type="InterPro" id="IPR050164">
    <property type="entry name" value="Peptidase_C19"/>
</dbReference>
<comment type="catalytic activity">
    <reaction evidence="1">
        <text>Thiol-dependent hydrolysis of ester, thioester, amide, peptide and isopeptide bonds formed by the C-terminal Gly of ubiquitin (a 76-residue protein attached to proteins as an intracellular targeting signal).</text>
        <dbReference type="EC" id="3.4.19.12"/>
    </reaction>
</comment>
<dbReference type="GO" id="GO:0005829">
    <property type="term" value="C:cytosol"/>
    <property type="evidence" value="ECO:0007669"/>
    <property type="project" value="TreeGrafter"/>
</dbReference>
<dbReference type="OrthoDB" id="5813749at2759"/>
<evidence type="ECO:0000256" key="9">
    <source>
        <dbReference type="SAM" id="Phobius"/>
    </source>
</evidence>
<dbReference type="PANTHER" id="PTHR24006">
    <property type="entry name" value="UBIQUITIN CARBOXYL-TERMINAL HYDROLASE"/>
    <property type="match status" value="1"/>
</dbReference>
<comment type="similarity">
    <text evidence="2">Belongs to the peptidase C19 family.</text>
</comment>
<evidence type="ECO:0000256" key="7">
    <source>
        <dbReference type="ARBA" id="ARBA00022807"/>
    </source>
</evidence>
<evidence type="ECO:0000256" key="8">
    <source>
        <dbReference type="SAM" id="MobiDB-lite"/>
    </source>
</evidence>
<accession>A0A811LPS2</accession>
<reference evidence="11" key="1">
    <citation type="submission" date="2020-09" db="EMBL/GenBank/DDBJ databases">
        <authorList>
            <person name="Kikuchi T."/>
        </authorList>
    </citation>
    <scope>NUCLEOTIDE SEQUENCE</scope>
    <source>
        <strain evidence="11">SH1</strain>
    </source>
</reference>
<keyword evidence="4" id="KW-0645">Protease</keyword>
<dbReference type="EMBL" id="CAJFCW020000006">
    <property type="protein sequence ID" value="CAG9126628.1"/>
    <property type="molecule type" value="Genomic_DNA"/>
</dbReference>
<feature type="domain" description="USP" evidence="10">
    <location>
        <begin position="94"/>
        <end position="421"/>
    </location>
</feature>
<keyword evidence="5" id="KW-0833">Ubl conjugation pathway</keyword>
<keyword evidence="9" id="KW-0472">Membrane</keyword>
<evidence type="ECO:0000313" key="11">
    <source>
        <dbReference type="EMBL" id="CAD5229419.1"/>
    </source>
</evidence>
<comment type="caution">
    <text evidence="11">The sequence shown here is derived from an EMBL/GenBank/DDBJ whole genome shotgun (WGS) entry which is preliminary data.</text>
</comment>
<dbReference type="InterPro" id="IPR018200">
    <property type="entry name" value="USP_CS"/>
</dbReference>
<organism evidence="11 12">
    <name type="scientific">Bursaphelenchus okinawaensis</name>
    <dbReference type="NCBI Taxonomy" id="465554"/>
    <lineage>
        <taxon>Eukaryota</taxon>
        <taxon>Metazoa</taxon>
        <taxon>Ecdysozoa</taxon>
        <taxon>Nematoda</taxon>
        <taxon>Chromadorea</taxon>
        <taxon>Rhabditida</taxon>
        <taxon>Tylenchina</taxon>
        <taxon>Tylenchomorpha</taxon>
        <taxon>Aphelenchoidea</taxon>
        <taxon>Aphelenchoididae</taxon>
        <taxon>Bursaphelenchus</taxon>
    </lineage>
</organism>
<dbReference type="GO" id="GO:0004843">
    <property type="term" value="F:cysteine-type deubiquitinase activity"/>
    <property type="evidence" value="ECO:0007669"/>
    <property type="project" value="UniProtKB-EC"/>
</dbReference>
<gene>
    <name evidence="11" type="ORF">BOKJ2_LOCUS13478</name>
</gene>
<proteinExistence type="inferred from homology"/>
<dbReference type="InterPro" id="IPR028889">
    <property type="entry name" value="USP"/>
</dbReference>
<dbReference type="SUPFAM" id="SSF54001">
    <property type="entry name" value="Cysteine proteinases"/>
    <property type="match status" value="1"/>
</dbReference>
<dbReference type="Proteomes" id="UP000614601">
    <property type="component" value="Unassembled WGS sequence"/>
</dbReference>
<dbReference type="GO" id="GO:0005634">
    <property type="term" value="C:nucleus"/>
    <property type="evidence" value="ECO:0007669"/>
    <property type="project" value="TreeGrafter"/>
</dbReference>
<evidence type="ECO:0000256" key="1">
    <source>
        <dbReference type="ARBA" id="ARBA00000707"/>
    </source>
</evidence>
<dbReference type="PANTHER" id="PTHR24006:SF888">
    <property type="entry name" value="UBIQUITIN CARBOXYL-TERMINAL HYDROLASE 30"/>
    <property type="match status" value="1"/>
</dbReference>
<protein>
    <recommendedName>
        <fullName evidence="3">ubiquitinyl hydrolase 1</fullName>
        <ecNumber evidence="3">3.4.19.12</ecNumber>
    </recommendedName>
</protein>
<keyword evidence="9" id="KW-1133">Transmembrane helix</keyword>
<evidence type="ECO:0000259" key="10">
    <source>
        <dbReference type="PROSITE" id="PS50235"/>
    </source>
</evidence>
<keyword evidence="7" id="KW-0788">Thiol protease</keyword>
<evidence type="ECO:0000256" key="2">
    <source>
        <dbReference type="ARBA" id="ARBA00009085"/>
    </source>
</evidence>
<dbReference type="Pfam" id="PF00443">
    <property type="entry name" value="UCH"/>
    <property type="match status" value="1"/>
</dbReference>
<feature type="region of interest" description="Disordered" evidence="8">
    <location>
        <begin position="30"/>
        <end position="86"/>
    </location>
</feature>
<evidence type="ECO:0000256" key="5">
    <source>
        <dbReference type="ARBA" id="ARBA00022786"/>
    </source>
</evidence>